<feature type="domain" description="CRISPR type III-associated protein" evidence="3">
    <location>
        <begin position="16"/>
        <end position="199"/>
    </location>
</feature>
<dbReference type="PANTHER" id="PTHR35579:SF6">
    <property type="entry name" value="DUF324 DOMAIN-CONTAINING PROTEIN"/>
    <property type="match status" value="1"/>
</dbReference>
<dbReference type="GO" id="GO:0051607">
    <property type="term" value="P:defense response to virus"/>
    <property type="evidence" value="ECO:0007669"/>
    <property type="project" value="UniProtKB-KW"/>
</dbReference>
<evidence type="ECO:0000259" key="3">
    <source>
        <dbReference type="Pfam" id="PF03787"/>
    </source>
</evidence>
<dbReference type="InterPro" id="IPR005537">
    <property type="entry name" value="RAMP_III_fam"/>
</dbReference>
<gene>
    <name evidence="4" type="ORF">SAMN05421721_1107</name>
</gene>
<keyword evidence="1" id="KW-0051">Antiviral defense</keyword>
<evidence type="ECO:0000256" key="2">
    <source>
        <dbReference type="SAM" id="MobiDB-lite"/>
    </source>
</evidence>
<name>A0A1I4RVX4_ECTMO</name>
<organism evidence="4 5">
    <name type="scientific">Ectothiorhodospira mobilis</name>
    <dbReference type="NCBI Taxonomy" id="195064"/>
    <lineage>
        <taxon>Bacteria</taxon>
        <taxon>Pseudomonadati</taxon>
        <taxon>Pseudomonadota</taxon>
        <taxon>Gammaproteobacteria</taxon>
        <taxon>Chromatiales</taxon>
        <taxon>Ectothiorhodospiraceae</taxon>
        <taxon>Ectothiorhodospira</taxon>
    </lineage>
</organism>
<dbReference type="CDD" id="cd09726">
    <property type="entry name" value="RAMP_I_III"/>
    <property type="match status" value="2"/>
</dbReference>
<accession>A0A1I4RVX4</accession>
<proteinExistence type="predicted"/>
<dbReference type="Proteomes" id="UP000199556">
    <property type="component" value="Unassembled WGS sequence"/>
</dbReference>
<feature type="region of interest" description="Disordered" evidence="2">
    <location>
        <begin position="257"/>
        <end position="278"/>
    </location>
</feature>
<feature type="domain" description="CRISPR type III-associated protein" evidence="3">
    <location>
        <begin position="253"/>
        <end position="460"/>
    </location>
</feature>
<reference evidence="4 5" key="1">
    <citation type="submission" date="2016-10" db="EMBL/GenBank/DDBJ databases">
        <authorList>
            <person name="de Groot N.N."/>
        </authorList>
    </citation>
    <scope>NUCLEOTIDE SEQUENCE [LARGE SCALE GENOMIC DNA]</scope>
    <source>
        <strain evidence="4 5">DSM 4180</strain>
    </source>
</reference>
<dbReference type="STRING" id="195064.SAMN05421721_1107"/>
<evidence type="ECO:0000256" key="1">
    <source>
        <dbReference type="ARBA" id="ARBA00023118"/>
    </source>
</evidence>
<dbReference type="Pfam" id="PF03787">
    <property type="entry name" value="RAMPs"/>
    <property type="match status" value="2"/>
</dbReference>
<dbReference type="OrthoDB" id="9789361at2"/>
<dbReference type="InterPro" id="IPR052216">
    <property type="entry name" value="CRISPR_Csm3_endoribonuclease"/>
</dbReference>
<dbReference type="AlphaFoldDB" id="A0A1I4RVX4"/>
<evidence type="ECO:0000313" key="4">
    <source>
        <dbReference type="EMBL" id="SFM56174.1"/>
    </source>
</evidence>
<protein>
    <submittedName>
        <fullName evidence="4">RAMP superfamily protein</fullName>
    </submittedName>
</protein>
<sequence>MNPMREPVIHVARVVLEAATPLSVTTGQPDSVLDTALVTDANGLPALPGTSLAGVLRHLWQAEYGEDSAKAVFGYQEGDEGTPSRVSVSWGALLDSRGQPAEGLLLGADRKRLREDDVLRAAAELVEQPVARERVSLSERGAAADTGKFDRAILPAGHRFALELTLAGGTDEEWQQLLGLLGHPGLRAGGATRAGLGRLQRVTCHAGTFDRRDREQAAAFLALGRGLADTEGLSEHQPAAQTGDAWLTATLRLEPEGPWRIGQGEPDPEANEEKPADLLPVTEGRIRWDGGTGRVEERSLLFPASGIKGALAHRFVFHAHCLAGRWAEDETATEAPEKTALFGSVKQDTKGKTESGWAGCLTLDDAWVEAEPERLRVMHNAIDRFTGGVRDRVLFEEEDLLGGEVRLRLTLDRRRLEQYAAELDMDTDTIRQALSRALSDLCEGRLALGSRTTIGNGIFRGRLEGPLGHWLDGEQRTMEAA</sequence>
<dbReference type="PANTHER" id="PTHR35579">
    <property type="entry name" value="CRISPR SYSTEM CMS ENDORIBONUCLEASE CSM3"/>
    <property type="match status" value="1"/>
</dbReference>
<dbReference type="EMBL" id="FOUO01000010">
    <property type="protein sequence ID" value="SFM56174.1"/>
    <property type="molecule type" value="Genomic_DNA"/>
</dbReference>
<evidence type="ECO:0000313" key="5">
    <source>
        <dbReference type="Proteomes" id="UP000199556"/>
    </source>
</evidence>
<dbReference type="RefSeq" id="WP_090485805.1">
    <property type="nucleotide sequence ID" value="NZ_FOUO01000010.1"/>
</dbReference>
<keyword evidence="5" id="KW-1185">Reference proteome</keyword>